<dbReference type="EMBL" id="LAZR01033665">
    <property type="protein sequence ID" value="KKL47438.1"/>
    <property type="molecule type" value="Genomic_DNA"/>
</dbReference>
<dbReference type="AlphaFoldDB" id="A0A0F9CDI4"/>
<sequence>MRPWESCAVVVCALAFAGPAGAGSYSDAQLGNWTSSSTWSPSTGYPGSGDTATISTYQVNVNTNLTAAAAPDQITLDGGTLARTNGSNYSVESPIAVNSASGMFFDGVDWNDARLTFT</sequence>
<reference evidence="1" key="1">
    <citation type="journal article" date="2015" name="Nature">
        <title>Complex archaea that bridge the gap between prokaryotes and eukaryotes.</title>
        <authorList>
            <person name="Spang A."/>
            <person name="Saw J.H."/>
            <person name="Jorgensen S.L."/>
            <person name="Zaremba-Niedzwiedzka K."/>
            <person name="Martijn J."/>
            <person name="Lind A.E."/>
            <person name="van Eijk R."/>
            <person name="Schleper C."/>
            <person name="Guy L."/>
            <person name="Ettema T.J."/>
        </authorList>
    </citation>
    <scope>NUCLEOTIDE SEQUENCE</scope>
</reference>
<name>A0A0F9CDI4_9ZZZZ</name>
<accession>A0A0F9CDI4</accession>
<proteinExistence type="predicted"/>
<protein>
    <recommendedName>
        <fullName evidence="2">G8 domain-containing protein</fullName>
    </recommendedName>
</protein>
<organism evidence="1">
    <name type="scientific">marine sediment metagenome</name>
    <dbReference type="NCBI Taxonomy" id="412755"/>
    <lineage>
        <taxon>unclassified sequences</taxon>
        <taxon>metagenomes</taxon>
        <taxon>ecological metagenomes</taxon>
    </lineage>
</organism>
<gene>
    <name evidence="1" type="ORF">LCGC14_2335530</name>
</gene>
<evidence type="ECO:0000313" key="1">
    <source>
        <dbReference type="EMBL" id="KKL47438.1"/>
    </source>
</evidence>
<feature type="non-terminal residue" evidence="1">
    <location>
        <position position="118"/>
    </location>
</feature>
<comment type="caution">
    <text evidence="1">The sequence shown here is derived from an EMBL/GenBank/DDBJ whole genome shotgun (WGS) entry which is preliminary data.</text>
</comment>
<evidence type="ECO:0008006" key="2">
    <source>
        <dbReference type="Google" id="ProtNLM"/>
    </source>
</evidence>